<evidence type="ECO:0000256" key="7">
    <source>
        <dbReference type="SAM" id="SignalP"/>
    </source>
</evidence>
<dbReference type="PANTHER" id="PTHR10434">
    <property type="entry name" value="1-ACYL-SN-GLYCEROL-3-PHOSPHATE ACYLTRANSFERASE"/>
    <property type="match status" value="1"/>
</dbReference>
<dbReference type="InterPro" id="IPR004552">
    <property type="entry name" value="AGP_acyltrans"/>
</dbReference>
<keyword evidence="5" id="KW-0443">Lipid metabolism</keyword>
<keyword evidence="4 5" id="KW-0012">Acyltransferase</keyword>
<dbReference type="PANTHER" id="PTHR10434:SF11">
    <property type="entry name" value="1-ACYL-SN-GLYCEROL-3-PHOSPHATE ACYLTRANSFERASE"/>
    <property type="match status" value="1"/>
</dbReference>
<feature type="transmembrane region" description="Helical" evidence="6">
    <location>
        <begin position="327"/>
        <end position="347"/>
    </location>
</feature>
<dbReference type="GO" id="GO:0006654">
    <property type="term" value="P:phosphatidic acid biosynthetic process"/>
    <property type="evidence" value="ECO:0007669"/>
    <property type="project" value="TreeGrafter"/>
</dbReference>
<feature type="transmembrane region" description="Helical" evidence="6">
    <location>
        <begin position="297"/>
        <end position="315"/>
    </location>
</feature>
<keyword evidence="10" id="KW-1185">Reference proteome</keyword>
<feature type="domain" description="Phospholipid/glycerol acyltransferase" evidence="8">
    <location>
        <begin position="387"/>
        <end position="505"/>
    </location>
</feature>
<dbReference type="GO" id="GO:0003841">
    <property type="term" value="F:1-acylglycerol-3-phosphate O-acyltransferase activity"/>
    <property type="evidence" value="ECO:0007669"/>
    <property type="project" value="UniProtKB-UniRule"/>
</dbReference>
<sequence>MWYTFLTFVLFLVVTFLFKKVTQKEPNVIKYHLNFFIFYGGCSLLAAVIWPIFLLSPKNVRNSKMAAKILKHITKLYDLKWELRNGEILAVDRGAVIVSNHQLTLDILGMFNIWEVVDKISAIAKKELFYVWPFGLSAYLAGVVFIDRKDAKGAYKQLQMTSEVMMKNKTKLWLFPEGTRNKDYRSLLPFKKGAFNIAVAAQVPILPVVFSPYYFVNAEKHIFNKGHVIIQCLQPIPTKGLTSKDIPDLMAKVHERMSTVYRELSKEVINDLPADYPYTTKAINCEFIYIIKMWDKIIYVIVITIVTYVLKQLFSETPNFIKFKSKFFIFYLWTSLTAIVLLPFFVFNPKNVKNSLFASQIVKHVTKVIEVKWHLRNGRVLAEDRGAVVVSNHQSSIDILGMFNIWHVVDKVAAIARKEIFYVWPFGLAAYLAGVVFIDRNNAKDAYKQLNITSEIMVKNKTKIWLFPEGTRNKDFTKLLPFKKGAFNIAVAAQVPILPVVYSPYYFINRKKYIFDKGHVIIQCLEPVPTQGLSMEDVPELIDRVRNMMDSAYKELSKEVLGALPPSYPLAALD</sequence>
<keyword evidence="5" id="KW-1208">Phospholipid metabolism</keyword>
<feature type="chain" id="PRO_5037666696" description="1-acyl-sn-glycerol-3-phosphate acyltransferase" evidence="7">
    <location>
        <begin position="24"/>
        <end position="574"/>
    </location>
</feature>
<feature type="transmembrane region" description="Helical" evidence="6">
    <location>
        <begin position="420"/>
        <end position="438"/>
    </location>
</feature>
<evidence type="ECO:0000256" key="4">
    <source>
        <dbReference type="ARBA" id="ARBA00023315"/>
    </source>
</evidence>
<feature type="transmembrane region" description="Helical" evidence="6">
    <location>
        <begin position="128"/>
        <end position="146"/>
    </location>
</feature>
<dbReference type="GO" id="GO:0016020">
    <property type="term" value="C:membrane"/>
    <property type="evidence" value="ECO:0007669"/>
    <property type="project" value="InterPro"/>
</dbReference>
<dbReference type="InterPro" id="IPR002123">
    <property type="entry name" value="Plipid/glycerol_acylTrfase"/>
</dbReference>
<evidence type="ECO:0000259" key="8">
    <source>
        <dbReference type="SMART" id="SM00563"/>
    </source>
</evidence>
<keyword evidence="6" id="KW-1133">Transmembrane helix</keyword>
<comment type="caution">
    <text evidence="9">The sequence shown here is derived from an EMBL/GenBank/DDBJ whole genome shotgun (WGS) entry which is preliminary data.</text>
</comment>
<keyword evidence="6" id="KW-0472">Membrane</keyword>
<feature type="transmembrane region" description="Helical" evidence="6">
    <location>
        <begin position="194"/>
        <end position="216"/>
    </location>
</feature>
<feature type="domain" description="Phospholipid/glycerol acyltransferase" evidence="8">
    <location>
        <begin position="95"/>
        <end position="213"/>
    </location>
</feature>
<comment type="similarity">
    <text evidence="2 5">Belongs to the 1-acyl-sn-glycerol-3-phosphate acyltransferase family.</text>
</comment>
<evidence type="ECO:0000256" key="1">
    <source>
        <dbReference type="ARBA" id="ARBA00004728"/>
    </source>
</evidence>
<dbReference type="EMBL" id="JH668346">
    <property type="protein sequence ID" value="KAG6447590.1"/>
    <property type="molecule type" value="Genomic_DNA"/>
</dbReference>
<organism evidence="9 10">
    <name type="scientific">Manduca sexta</name>
    <name type="common">Tobacco hawkmoth</name>
    <name type="synonym">Tobacco hornworm</name>
    <dbReference type="NCBI Taxonomy" id="7130"/>
    <lineage>
        <taxon>Eukaryota</taxon>
        <taxon>Metazoa</taxon>
        <taxon>Ecdysozoa</taxon>
        <taxon>Arthropoda</taxon>
        <taxon>Hexapoda</taxon>
        <taxon>Insecta</taxon>
        <taxon>Pterygota</taxon>
        <taxon>Neoptera</taxon>
        <taxon>Endopterygota</taxon>
        <taxon>Lepidoptera</taxon>
        <taxon>Glossata</taxon>
        <taxon>Ditrysia</taxon>
        <taxon>Bombycoidea</taxon>
        <taxon>Sphingidae</taxon>
        <taxon>Sphinginae</taxon>
        <taxon>Sphingini</taxon>
        <taxon>Manduca</taxon>
    </lineage>
</organism>
<evidence type="ECO:0000256" key="5">
    <source>
        <dbReference type="RuleBase" id="RU361267"/>
    </source>
</evidence>
<dbReference type="SMART" id="SM00563">
    <property type="entry name" value="PlsC"/>
    <property type="match status" value="2"/>
</dbReference>
<keyword evidence="5" id="KW-0594">Phospholipid biosynthesis</keyword>
<comment type="pathway">
    <text evidence="1">Phospholipid metabolism; CDP-diacylglycerol biosynthesis; CDP-diacylglycerol from sn-glycerol 3-phosphate: step 2/3.</text>
</comment>
<name>A0A922CI03_MANSE</name>
<keyword evidence="3 5" id="KW-0808">Transferase</keyword>
<protein>
    <recommendedName>
        <fullName evidence="5">1-acyl-sn-glycerol-3-phosphate acyltransferase</fullName>
        <ecNumber evidence="5">2.3.1.51</ecNumber>
    </recommendedName>
</protein>
<dbReference type="CDD" id="cd07989">
    <property type="entry name" value="LPLAT_AGPAT-like"/>
    <property type="match status" value="2"/>
</dbReference>
<keyword evidence="7" id="KW-0732">Signal</keyword>
<evidence type="ECO:0000256" key="3">
    <source>
        <dbReference type="ARBA" id="ARBA00022679"/>
    </source>
</evidence>
<dbReference type="Pfam" id="PF01553">
    <property type="entry name" value="Acyltransferase"/>
    <property type="match status" value="2"/>
</dbReference>
<dbReference type="NCBIfam" id="TIGR00530">
    <property type="entry name" value="AGP_acyltrn"/>
    <property type="match status" value="2"/>
</dbReference>
<keyword evidence="6" id="KW-0812">Transmembrane</keyword>
<feature type="transmembrane region" description="Helical" evidence="6">
    <location>
        <begin position="35"/>
        <end position="55"/>
    </location>
</feature>
<proteinExistence type="inferred from homology"/>
<comment type="domain">
    <text evidence="5">The HXXXXD motif is essential for acyltransferase activity and may constitute the binding site for the phosphate moiety of the glycerol-3-phosphate.</text>
</comment>
<reference evidence="9" key="2">
    <citation type="submission" date="2020-12" db="EMBL/GenBank/DDBJ databases">
        <authorList>
            <person name="Kanost M."/>
        </authorList>
    </citation>
    <scope>NUCLEOTIDE SEQUENCE</scope>
</reference>
<evidence type="ECO:0000313" key="10">
    <source>
        <dbReference type="Proteomes" id="UP000791440"/>
    </source>
</evidence>
<keyword evidence="5" id="KW-0444">Lipid biosynthesis</keyword>
<reference evidence="9" key="1">
    <citation type="journal article" date="2016" name="Insect Biochem. Mol. Biol.">
        <title>Multifaceted biological insights from a draft genome sequence of the tobacco hornworm moth, Manduca sexta.</title>
        <authorList>
            <person name="Kanost M.R."/>
            <person name="Arrese E.L."/>
            <person name="Cao X."/>
            <person name="Chen Y.R."/>
            <person name="Chellapilla S."/>
            <person name="Goldsmith M.R."/>
            <person name="Grosse-Wilde E."/>
            <person name="Heckel D.G."/>
            <person name="Herndon N."/>
            <person name="Jiang H."/>
            <person name="Papanicolaou A."/>
            <person name="Qu J."/>
            <person name="Soulages J.L."/>
            <person name="Vogel H."/>
            <person name="Walters J."/>
            <person name="Waterhouse R.M."/>
            <person name="Ahn S.J."/>
            <person name="Almeida F.C."/>
            <person name="An C."/>
            <person name="Aqrawi P."/>
            <person name="Bretschneider A."/>
            <person name="Bryant W.B."/>
            <person name="Bucks S."/>
            <person name="Chao H."/>
            <person name="Chevignon G."/>
            <person name="Christen J.M."/>
            <person name="Clarke D.F."/>
            <person name="Dittmer N.T."/>
            <person name="Ferguson L.C.F."/>
            <person name="Garavelou S."/>
            <person name="Gordon K.H.J."/>
            <person name="Gunaratna R.T."/>
            <person name="Han Y."/>
            <person name="Hauser F."/>
            <person name="He Y."/>
            <person name="Heidel-Fischer H."/>
            <person name="Hirsh A."/>
            <person name="Hu Y."/>
            <person name="Jiang H."/>
            <person name="Kalra D."/>
            <person name="Klinner C."/>
            <person name="Konig C."/>
            <person name="Kovar C."/>
            <person name="Kroll A.R."/>
            <person name="Kuwar S.S."/>
            <person name="Lee S.L."/>
            <person name="Lehman R."/>
            <person name="Li K."/>
            <person name="Li Z."/>
            <person name="Liang H."/>
            <person name="Lovelace S."/>
            <person name="Lu Z."/>
            <person name="Mansfield J.H."/>
            <person name="McCulloch K.J."/>
            <person name="Mathew T."/>
            <person name="Morton B."/>
            <person name="Muzny D.M."/>
            <person name="Neunemann D."/>
            <person name="Ongeri F."/>
            <person name="Pauchet Y."/>
            <person name="Pu L.L."/>
            <person name="Pyrousis I."/>
            <person name="Rao X.J."/>
            <person name="Redding A."/>
            <person name="Roesel C."/>
            <person name="Sanchez-Gracia A."/>
            <person name="Schaack S."/>
            <person name="Shukla A."/>
            <person name="Tetreau G."/>
            <person name="Wang Y."/>
            <person name="Xiong G.H."/>
            <person name="Traut W."/>
            <person name="Walsh T.K."/>
            <person name="Worley K.C."/>
            <person name="Wu D."/>
            <person name="Wu W."/>
            <person name="Wu Y.Q."/>
            <person name="Zhang X."/>
            <person name="Zou Z."/>
            <person name="Zucker H."/>
            <person name="Briscoe A.D."/>
            <person name="Burmester T."/>
            <person name="Clem R.J."/>
            <person name="Feyereisen R."/>
            <person name="Grimmelikhuijzen C.J.P."/>
            <person name="Hamodrakas S.J."/>
            <person name="Hansson B.S."/>
            <person name="Huguet E."/>
            <person name="Jermiin L.S."/>
            <person name="Lan Q."/>
            <person name="Lehman H.K."/>
            <person name="Lorenzen M."/>
            <person name="Merzendorfer H."/>
            <person name="Michalopoulos I."/>
            <person name="Morton D.B."/>
            <person name="Muthukrishnan S."/>
            <person name="Oakeshott J.G."/>
            <person name="Palmer W."/>
            <person name="Park Y."/>
            <person name="Passarelli A.L."/>
            <person name="Rozas J."/>
            <person name="Schwartz L.M."/>
            <person name="Smith W."/>
            <person name="Southgate A."/>
            <person name="Vilcinskas A."/>
            <person name="Vogt R."/>
            <person name="Wang P."/>
            <person name="Werren J."/>
            <person name="Yu X.Q."/>
            <person name="Zhou J.J."/>
            <person name="Brown S.J."/>
            <person name="Scherer S.E."/>
            <person name="Richards S."/>
            <person name="Blissard G.W."/>
        </authorList>
    </citation>
    <scope>NUCLEOTIDE SEQUENCE</scope>
</reference>
<evidence type="ECO:0000256" key="2">
    <source>
        <dbReference type="ARBA" id="ARBA00008655"/>
    </source>
</evidence>
<dbReference type="AlphaFoldDB" id="A0A922CI03"/>
<feature type="transmembrane region" description="Helical" evidence="6">
    <location>
        <begin position="486"/>
        <end position="508"/>
    </location>
</feature>
<dbReference type="Proteomes" id="UP000791440">
    <property type="component" value="Unassembled WGS sequence"/>
</dbReference>
<evidence type="ECO:0000256" key="6">
    <source>
        <dbReference type="SAM" id="Phobius"/>
    </source>
</evidence>
<feature type="signal peptide" evidence="7">
    <location>
        <begin position="1"/>
        <end position="23"/>
    </location>
</feature>
<comment type="catalytic activity">
    <reaction evidence="5">
        <text>a 1-acyl-sn-glycero-3-phosphate + an acyl-CoA = a 1,2-diacyl-sn-glycero-3-phosphate + CoA</text>
        <dbReference type="Rhea" id="RHEA:19709"/>
        <dbReference type="ChEBI" id="CHEBI:57287"/>
        <dbReference type="ChEBI" id="CHEBI:57970"/>
        <dbReference type="ChEBI" id="CHEBI:58342"/>
        <dbReference type="ChEBI" id="CHEBI:58608"/>
        <dbReference type="EC" id="2.3.1.51"/>
    </reaction>
</comment>
<evidence type="ECO:0000313" key="9">
    <source>
        <dbReference type="EMBL" id="KAG6447590.1"/>
    </source>
</evidence>
<gene>
    <name evidence="9" type="ORF">O3G_MSEX005049</name>
</gene>
<accession>A0A922CI03</accession>
<dbReference type="EC" id="2.3.1.51" evidence="5"/>
<dbReference type="GO" id="GO:0005783">
    <property type="term" value="C:endoplasmic reticulum"/>
    <property type="evidence" value="ECO:0007669"/>
    <property type="project" value="TreeGrafter"/>
</dbReference>